<dbReference type="RefSeq" id="WP_110291915.1">
    <property type="nucleotide sequence ID" value="NZ_NOKA02000039.1"/>
</dbReference>
<evidence type="ECO:0000259" key="6">
    <source>
        <dbReference type="Pfam" id="PF00692"/>
    </source>
</evidence>
<feature type="domain" description="dUTPase-like" evidence="6">
    <location>
        <begin position="26"/>
        <end position="139"/>
    </location>
</feature>
<accession>A0A318EH01</accession>
<comment type="caution">
    <text evidence="7">The sequence shown here is derived from an EMBL/GenBank/DDBJ whole genome shotgun (WGS) entry which is preliminary data.</text>
</comment>
<dbReference type="InterPro" id="IPR008181">
    <property type="entry name" value="dUTPase"/>
</dbReference>
<dbReference type="GO" id="GO:0004170">
    <property type="term" value="F:dUTP diphosphatase activity"/>
    <property type="evidence" value="ECO:0007669"/>
    <property type="project" value="UniProtKB-EC"/>
</dbReference>
<evidence type="ECO:0000313" key="7">
    <source>
        <dbReference type="EMBL" id="PXV85394.1"/>
    </source>
</evidence>
<reference evidence="8 9" key="1">
    <citation type="journal article" date="2017" name="Genome Announc.">
        <title>Draft Genome Sequence of a Sporulating and Motile Strain of Lachnotalea glycerini Isolated from Water in Quebec City, Canada.</title>
        <authorList>
            <person name="Maheux A.F."/>
            <person name="Boudreau D.K."/>
            <person name="Berube E."/>
            <person name="Boissinot M."/>
            <person name="Raymond F."/>
            <person name="Brodeur S."/>
            <person name="Corbeil J."/>
            <person name="Isabel S."/>
            <person name="Omar R.F."/>
            <person name="Bergeron M.G."/>
        </authorList>
    </citation>
    <scope>NUCLEOTIDE SEQUENCE [LARGE SCALE GENOMIC DNA]</scope>
    <source>
        <strain evidence="8 9">CCRI-19302</strain>
    </source>
</reference>
<dbReference type="CDD" id="cd07557">
    <property type="entry name" value="trimeric_dUTPase"/>
    <property type="match status" value="1"/>
</dbReference>
<dbReference type="Gene3D" id="2.70.40.10">
    <property type="match status" value="1"/>
</dbReference>
<organism evidence="7 10">
    <name type="scientific">Lachnotalea glycerini</name>
    <dbReference type="NCBI Taxonomy" id="1763509"/>
    <lineage>
        <taxon>Bacteria</taxon>
        <taxon>Bacillati</taxon>
        <taxon>Bacillota</taxon>
        <taxon>Clostridia</taxon>
        <taxon>Lachnospirales</taxon>
        <taxon>Lachnospiraceae</taxon>
        <taxon>Lachnotalea</taxon>
    </lineage>
</organism>
<evidence type="ECO:0000313" key="10">
    <source>
        <dbReference type="Proteomes" id="UP000247523"/>
    </source>
</evidence>
<dbReference type="GO" id="GO:0000287">
    <property type="term" value="F:magnesium ion binding"/>
    <property type="evidence" value="ECO:0007669"/>
    <property type="project" value="InterPro"/>
</dbReference>
<evidence type="ECO:0000256" key="5">
    <source>
        <dbReference type="ARBA" id="ARBA00047686"/>
    </source>
</evidence>
<gene>
    <name evidence="7" type="ORF">C8E03_11730</name>
    <name evidence="8" type="ORF">CG710_015065</name>
</gene>
<evidence type="ECO:0000256" key="1">
    <source>
        <dbReference type="ARBA" id="ARBA00006581"/>
    </source>
</evidence>
<comment type="similarity">
    <text evidence="1">Belongs to the dUTPase family.</text>
</comment>
<name>A0A318EH01_9FIRM</name>
<dbReference type="GO" id="GO:0006226">
    <property type="term" value="P:dUMP biosynthetic process"/>
    <property type="evidence" value="ECO:0007669"/>
    <property type="project" value="InterPro"/>
</dbReference>
<dbReference type="SUPFAM" id="SSF51283">
    <property type="entry name" value="dUTPase-like"/>
    <property type="match status" value="1"/>
</dbReference>
<dbReference type="AlphaFoldDB" id="A0A318EH01"/>
<dbReference type="Pfam" id="PF00692">
    <property type="entry name" value="dUTPase"/>
    <property type="match status" value="1"/>
</dbReference>
<sequence>MENIKIKYFSDEIDKVEKIVKGDWIDLRAASNVALKAGEFKLIPLGVAMQLPKGYEAHIVPRSSTYKNFGVIQTNSTGIVDETYCGDNDQWYFPAYALRDTVIDVNDRICQFRIMEHQPEIEFEIVEMLGNKDRGGIGSTGKN</sequence>
<dbReference type="GO" id="GO:0046081">
    <property type="term" value="P:dUTP catabolic process"/>
    <property type="evidence" value="ECO:0007669"/>
    <property type="project" value="InterPro"/>
</dbReference>
<proteinExistence type="inferred from homology"/>
<dbReference type="PANTHER" id="PTHR11241">
    <property type="entry name" value="DEOXYURIDINE 5'-TRIPHOSPHATE NUCLEOTIDOHYDROLASE"/>
    <property type="match status" value="1"/>
</dbReference>
<dbReference type="Proteomes" id="UP000216411">
    <property type="component" value="Unassembled WGS sequence"/>
</dbReference>
<dbReference type="PANTHER" id="PTHR11241:SF0">
    <property type="entry name" value="DEOXYURIDINE 5'-TRIPHOSPHATE NUCLEOTIDOHYDROLASE"/>
    <property type="match status" value="1"/>
</dbReference>
<dbReference type="EMBL" id="QICS01000017">
    <property type="protein sequence ID" value="PXV85394.1"/>
    <property type="molecule type" value="Genomic_DNA"/>
</dbReference>
<evidence type="ECO:0000313" key="9">
    <source>
        <dbReference type="Proteomes" id="UP000216411"/>
    </source>
</evidence>
<reference evidence="7 10" key="2">
    <citation type="submission" date="2018-05" db="EMBL/GenBank/DDBJ databases">
        <title>Genomic Encyclopedia of Type Strains, Phase IV (KMG-IV): sequencing the most valuable type-strain genomes for metagenomic binning, comparative biology and taxonomic classification.</title>
        <authorList>
            <person name="Goeker M."/>
        </authorList>
    </citation>
    <scope>NUCLEOTIDE SEQUENCE [LARGE SCALE GENOMIC DNA]</scope>
    <source>
        <strain evidence="7 10">DSM 28816</strain>
    </source>
</reference>
<dbReference type="EMBL" id="NOKA02000039">
    <property type="protein sequence ID" value="RDY30378.1"/>
    <property type="molecule type" value="Genomic_DNA"/>
</dbReference>
<keyword evidence="3 8" id="KW-0378">Hydrolase</keyword>
<dbReference type="Proteomes" id="UP000247523">
    <property type="component" value="Unassembled WGS sequence"/>
</dbReference>
<dbReference type="OrthoDB" id="9809956at2"/>
<keyword evidence="9" id="KW-1185">Reference proteome</keyword>
<dbReference type="InterPro" id="IPR036157">
    <property type="entry name" value="dUTPase-like_sf"/>
</dbReference>
<keyword evidence="4" id="KW-0546">Nucleotide metabolism</keyword>
<dbReference type="EC" id="3.6.1.23" evidence="2"/>
<comment type="catalytic activity">
    <reaction evidence="5">
        <text>dUTP + H2O = dUMP + diphosphate + H(+)</text>
        <dbReference type="Rhea" id="RHEA:10248"/>
        <dbReference type="ChEBI" id="CHEBI:15377"/>
        <dbReference type="ChEBI" id="CHEBI:15378"/>
        <dbReference type="ChEBI" id="CHEBI:33019"/>
        <dbReference type="ChEBI" id="CHEBI:61555"/>
        <dbReference type="ChEBI" id="CHEBI:246422"/>
        <dbReference type="EC" id="3.6.1.23"/>
    </reaction>
</comment>
<dbReference type="InterPro" id="IPR029054">
    <property type="entry name" value="dUTPase-like"/>
</dbReference>
<evidence type="ECO:0000256" key="3">
    <source>
        <dbReference type="ARBA" id="ARBA00022801"/>
    </source>
</evidence>
<evidence type="ECO:0000313" key="8">
    <source>
        <dbReference type="EMBL" id="RDY30378.1"/>
    </source>
</evidence>
<reference evidence="8" key="3">
    <citation type="submission" date="2018-07" db="EMBL/GenBank/DDBJ databases">
        <authorList>
            <person name="Quirk P.G."/>
            <person name="Krulwich T.A."/>
        </authorList>
    </citation>
    <scope>NUCLEOTIDE SEQUENCE</scope>
    <source>
        <strain evidence="8">CCRI-19302</strain>
    </source>
</reference>
<evidence type="ECO:0000256" key="2">
    <source>
        <dbReference type="ARBA" id="ARBA00012379"/>
    </source>
</evidence>
<dbReference type="InterPro" id="IPR033704">
    <property type="entry name" value="dUTPase_trimeric"/>
</dbReference>
<evidence type="ECO:0000256" key="4">
    <source>
        <dbReference type="ARBA" id="ARBA00023080"/>
    </source>
</evidence>
<protein>
    <recommendedName>
        <fullName evidence="2">dUTP diphosphatase</fullName>
        <ecNumber evidence="2">3.6.1.23</ecNumber>
    </recommendedName>
</protein>